<dbReference type="RefSeq" id="WP_002920449.1">
    <property type="nucleotide sequence ID" value="NZ_GL883609.1"/>
</dbReference>
<comment type="catalytic activity">
    <reaction evidence="1 13">
        <text>[(1-&gt;4)-alpha-D-glucosyl](n) + phosphate = [(1-&gt;4)-alpha-D-glucosyl](n-1) + alpha-D-glucose 1-phosphate</text>
        <dbReference type="Rhea" id="RHEA:41732"/>
        <dbReference type="Rhea" id="RHEA-COMP:9584"/>
        <dbReference type="Rhea" id="RHEA-COMP:9586"/>
        <dbReference type="ChEBI" id="CHEBI:15444"/>
        <dbReference type="ChEBI" id="CHEBI:43474"/>
        <dbReference type="ChEBI" id="CHEBI:58601"/>
        <dbReference type="EC" id="2.4.1.1"/>
    </reaction>
</comment>
<proteinExistence type="inferred from homology"/>
<dbReference type="GO" id="GO:0005980">
    <property type="term" value="P:glycogen catabolic process"/>
    <property type="evidence" value="ECO:0007669"/>
    <property type="project" value="TreeGrafter"/>
</dbReference>
<dbReference type="AlphaFoldDB" id="F3SM69"/>
<reference evidence="14 15" key="1">
    <citation type="submission" date="2011-03" db="EMBL/GenBank/DDBJ databases">
        <authorList>
            <person name="Muzny D."/>
            <person name="Qin X."/>
            <person name="Deng J."/>
            <person name="Jiang H."/>
            <person name="Liu Y."/>
            <person name="Qu J."/>
            <person name="Song X.-Z."/>
            <person name="Zhang L."/>
            <person name="Thornton R."/>
            <person name="Coyle M."/>
            <person name="Francisco L."/>
            <person name="Jackson L."/>
            <person name="Javaid M."/>
            <person name="Korchina V."/>
            <person name="Kovar C."/>
            <person name="Mata R."/>
            <person name="Mathew T."/>
            <person name="Ngo R."/>
            <person name="Nguyen L."/>
            <person name="Nguyen N."/>
            <person name="Okwuonu G."/>
            <person name="Ongeri F."/>
            <person name="Pham C."/>
            <person name="Simmons D."/>
            <person name="Wilczek-Boney K."/>
            <person name="Hale W."/>
            <person name="Jakkamsetti A."/>
            <person name="Pham P."/>
            <person name="Ruth R."/>
            <person name="San Lucas F."/>
            <person name="Warren J."/>
            <person name="Zhang J."/>
            <person name="Zhao Z."/>
            <person name="Zhou C."/>
            <person name="Zhu D."/>
            <person name="Lee S."/>
            <person name="Bess C."/>
            <person name="Blankenburg K."/>
            <person name="Forbes L."/>
            <person name="Fu Q."/>
            <person name="Gubbala S."/>
            <person name="Hirani K."/>
            <person name="Jayaseelan J.C."/>
            <person name="Lara F."/>
            <person name="Munidasa M."/>
            <person name="Palculict T."/>
            <person name="Patil S."/>
            <person name="Pu L.-L."/>
            <person name="Saada N."/>
            <person name="Tang L."/>
            <person name="Weissenberger G."/>
            <person name="Zhu Y."/>
            <person name="Hemphill L."/>
            <person name="Shang Y."/>
            <person name="Youmans B."/>
            <person name="Ayvaz T."/>
            <person name="Ross M."/>
            <person name="Santibanez J."/>
            <person name="Aqrawi P."/>
            <person name="Gross S."/>
            <person name="Joshi V."/>
            <person name="Fowler G."/>
            <person name="Nazareth L."/>
            <person name="Reid J."/>
            <person name="Worley K."/>
            <person name="Petrosino J."/>
            <person name="Highlander S."/>
            <person name="Gibbs R."/>
        </authorList>
    </citation>
    <scope>NUCLEOTIDE SEQUENCE [LARGE SCALE GENOMIC DNA]</scope>
    <source>
        <strain evidence="14 15">SK1087</strain>
    </source>
</reference>
<keyword evidence="9 12" id="KW-0663">Pyridoxal phosphate</keyword>
<feature type="modified residue" description="N6-(pyridoxal phosphate)lysine" evidence="12">
    <location>
        <position position="603"/>
    </location>
</feature>
<dbReference type="FunFam" id="3.40.50.2000:FF:000153">
    <property type="entry name" value="Alpha-1,4 glucan phosphorylase"/>
    <property type="match status" value="1"/>
</dbReference>
<comment type="similarity">
    <text evidence="4 13">Belongs to the glycogen phosphorylase family.</text>
</comment>
<comment type="cofactor">
    <cofactor evidence="2 13">
        <name>pyridoxal 5'-phosphate</name>
        <dbReference type="ChEBI" id="CHEBI:597326"/>
    </cofactor>
</comment>
<dbReference type="GO" id="GO:0005737">
    <property type="term" value="C:cytoplasm"/>
    <property type="evidence" value="ECO:0007669"/>
    <property type="project" value="UniProtKB-SubCell"/>
</dbReference>
<dbReference type="Proteomes" id="UP000003378">
    <property type="component" value="Unassembled WGS sequence"/>
</dbReference>
<dbReference type="HOGENOM" id="CLU_010198_1_1_9"/>
<evidence type="ECO:0000256" key="10">
    <source>
        <dbReference type="ARBA" id="ARBA00023277"/>
    </source>
</evidence>
<comment type="caution">
    <text evidence="14">The sequence shown here is derived from an EMBL/GenBank/DDBJ whole genome shotgun (WGS) entry which is preliminary data.</text>
</comment>
<dbReference type="PROSITE" id="PS00102">
    <property type="entry name" value="PHOSPHORYLASE"/>
    <property type="match status" value="1"/>
</dbReference>
<keyword evidence="5" id="KW-0963">Cytoplasm</keyword>
<evidence type="ECO:0000256" key="7">
    <source>
        <dbReference type="ARBA" id="ARBA00022676"/>
    </source>
</evidence>
<dbReference type="PANTHER" id="PTHR11468">
    <property type="entry name" value="GLYCOGEN PHOSPHORYLASE"/>
    <property type="match status" value="1"/>
</dbReference>
<evidence type="ECO:0000256" key="6">
    <source>
        <dbReference type="ARBA" id="ARBA00022533"/>
    </source>
</evidence>
<dbReference type="InterPro" id="IPR011833">
    <property type="entry name" value="Glycg_phsphrylas"/>
</dbReference>
<evidence type="ECO:0000256" key="12">
    <source>
        <dbReference type="PIRSR" id="PIRSR000460-1"/>
    </source>
</evidence>
<keyword evidence="7 13" id="KW-0328">Glycosyltransferase</keyword>
<evidence type="ECO:0000256" key="5">
    <source>
        <dbReference type="ARBA" id="ARBA00022490"/>
    </source>
</evidence>
<dbReference type="Pfam" id="PF00343">
    <property type="entry name" value="Phosphorylase"/>
    <property type="match status" value="1"/>
</dbReference>
<evidence type="ECO:0000256" key="9">
    <source>
        <dbReference type="ARBA" id="ARBA00022898"/>
    </source>
</evidence>
<evidence type="ECO:0000256" key="4">
    <source>
        <dbReference type="ARBA" id="ARBA00006047"/>
    </source>
</evidence>
<dbReference type="InterPro" id="IPR035090">
    <property type="entry name" value="Pyridoxal_P_attach_site"/>
</dbReference>
<evidence type="ECO:0000313" key="15">
    <source>
        <dbReference type="Proteomes" id="UP000003378"/>
    </source>
</evidence>
<evidence type="ECO:0000256" key="2">
    <source>
        <dbReference type="ARBA" id="ARBA00001933"/>
    </source>
</evidence>
<accession>F3SM69</accession>
<evidence type="ECO:0000256" key="11">
    <source>
        <dbReference type="ARBA" id="ARBA00025174"/>
    </source>
</evidence>
<comment type="subcellular location">
    <subcellularLocation>
        <location evidence="3">Cytoplasm</location>
    </subcellularLocation>
</comment>
<comment type="function">
    <text evidence="13">Allosteric enzyme that catalyzes the rate-limiting step in glycogen catabolism, the phosphorolytic cleavage of glycogen to produce glucose-1-phosphate, and plays a central role in maintaining cellular and organismal glucose homeostasis.</text>
</comment>
<keyword evidence="6" id="KW-0021">Allosteric enzyme</keyword>
<organism evidence="14 15">
    <name type="scientific">Streptococcus sanguinis SK1087</name>
    <dbReference type="NCBI Taxonomy" id="888824"/>
    <lineage>
        <taxon>Bacteria</taxon>
        <taxon>Bacillati</taxon>
        <taxon>Bacillota</taxon>
        <taxon>Bacilli</taxon>
        <taxon>Lactobacillales</taxon>
        <taxon>Streptococcaceae</taxon>
        <taxon>Streptococcus</taxon>
    </lineage>
</organism>
<dbReference type="GO" id="GO:0030170">
    <property type="term" value="F:pyridoxal phosphate binding"/>
    <property type="evidence" value="ECO:0007669"/>
    <property type="project" value="InterPro"/>
</dbReference>
<dbReference type="GO" id="GO:0008184">
    <property type="term" value="F:glycogen phosphorylase activity"/>
    <property type="evidence" value="ECO:0007669"/>
    <property type="project" value="InterPro"/>
</dbReference>
<dbReference type="InterPro" id="IPR000811">
    <property type="entry name" value="Glyco_trans_35"/>
</dbReference>
<dbReference type="EMBL" id="AFDP01000025">
    <property type="protein sequence ID" value="EGG38914.1"/>
    <property type="molecule type" value="Genomic_DNA"/>
</dbReference>
<evidence type="ECO:0000256" key="1">
    <source>
        <dbReference type="ARBA" id="ARBA00001275"/>
    </source>
</evidence>
<dbReference type="PATRIC" id="fig|888824.3.peg.2196"/>
<evidence type="ECO:0000256" key="13">
    <source>
        <dbReference type="RuleBase" id="RU000587"/>
    </source>
</evidence>
<protein>
    <recommendedName>
        <fullName evidence="13">Alpha-1,4 glucan phosphorylase</fullName>
        <ecNumber evidence="13">2.4.1.1</ecNumber>
    </recommendedName>
</protein>
<dbReference type="PIRSF" id="PIRSF000460">
    <property type="entry name" value="Pprylas_GlgP"/>
    <property type="match status" value="1"/>
</dbReference>
<dbReference type="FunFam" id="3.40.50.2000:FF:000003">
    <property type="entry name" value="Alpha-1,4 glucan phosphorylase"/>
    <property type="match status" value="1"/>
</dbReference>
<dbReference type="EC" id="2.4.1.1" evidence="13"/>
<gene>
    <name evidence="14" type="primary">glgP2</name>
    <name evidence="14" type="ORF">HMPREF9397_2242</name>
</gene>
<name>F3SM69_STRSA</name>
<evidence type="ECO:0000256" key="8">
    <source>
        <dbReference type="ARBA" id="ARBA00022679"/>
    </source>
</evidence>
<keyword evidence="8 13" id="KW-0808">Transferase</keyword>
<comment type="function">
    <text evidence="11">Phosphorylase is an important allosteric enzyme in carbohydrate metabolism. Enzymes from different sources differ in their regulatory mechanisms and in their natural substrates. However, all known phosphorylases share catalytic and structural properties.</text>
</comment>
<dbReference type="SUPFAM" id="SSF53756">
    <property type="entry name" value="UDP-Glycosyltransferase/glycogen phosphorylase"/>
    <property type="match status" value="1"/>
</dbReference>
<evidence type="ECO:0000313" key="14">
    <source>
        <dbReference type="EMBL" id="EGG38914.1"/>
    </source>
</evidence>
<dbReference type="NCBIfam" id="TIGR02093">
    <property type="entry name" value="P_ylase"/>
    <property type="match status" value="1"/>
</dbReference>
<evidence type="ECO:0000256" key="3">
    <source>
        <dbReference type="ARBA" id="ARBA00004496"/>
    </source>
</evidence>
<dbReference type="PANTHER" id="PTHR11468:SF3">
    <property type="entry name" value="GLYCOGEN PHOSPHORYLASE, LIVER FORM"/>
    <property type="match status" value="1"/>
</dbReference>
<dbReference type="Gene3D" id="3.40.50.2000">
    <property type="entry name" value="Glycogen Phosphorylase B"/>
    <property type="match status" value="2"/>
</dbReference>
<sequence>MSNLQTYIKNTYSKNLADCSNEELYLALLNYTKLASAQKPVNTGKKKLYYISAEFLIGKLLSNNLINLGLYDDVKQELADAGKDLIEVEEVELEPSLGNGGLGRLAACFLDSIATLGLNGDGVGLNYHFGLFQQVLKNNEQTTIPNFWLTEQNWLVRSSRSYQVPFAHFTLTSTLYDIDVPGYKTETKNRLRLFDLDSVDADIITDGIDFDKTDIARNLTLFLYPDDSDKQGELLRIFQQYFMVSNGAQLIIDEAIEKGSNLHDLADYAVIQINDTHPSLVIPEMIRLLTERGLDLDEAIAIVQKMTAYTNHTILAEALEKWPLEFLKEVVPHLVQIIKELDKRVKAKYADPAVQIIDEDDRVHMAHMDIHYGYSVNGVAALHTEILKNSELKAFYDIYPEKFNNKTNGITFRRWLMHANPRLSHYLDELLGRDWHHDATKLEGLLEFTGATNVKEKLEGIKAHNKRKLARHLKEAQGVEINPESIFDIQIKRLHEYKRQQMNALYVIHKYLDIKAGNIPARPITVFFGGKAAPAYTIAQDIIHLILCLSEVIANDPQVAPHLQVVMVENYNVTASSFLIAAGDISEQISLASKEASGTGNMKFMLNGALTLGTMDGANVEIAELVGEDNIYIFGEDSETVIDLYAKSAYKSSEYYAREAIKPLVDFIVSDEVLAVGKAERLERLYNELISKDWFMTLLDLEDYIQVKERMLADYEDRDAWMDKVIVNIAKAGFFSSDRTIAQYEEEVWHLNS</sequence>
<keyword evidence="10 13" id="KW-0119">Carbohydrate metabolism</keyword>